<dbReference type="Proteomes" id="UP000253551">
    <property type="component" value="Unassembled WGS sequence"/>
</dbReference>
<name>A0A367ISG0_RHIST</name>
<feature type="transmembrane region" description="Helical" evidence="2">
    <location>
        <begin position="21"/>
        <end position="41"/>
    </location>
</feature>
<keyword evidence="2" id="KW-0812">Transmembrane</keyword>
<proteinExistence type="predicted"/>
<reference evidence="3 4" key="1">
    <citation type="journal article" date="2018" name="G3 (Bethesda)">
        <title>Phylogenetic and Phylogenomic Definition of Rhizopus Species.</title>
        <authorList>
            <person name="Gryganskyi A.P."/>
            <person name="Golan J."/>
            <person name="Dolatabadi S."/>
            <person name="Mondo S."/>
            <person name="Robb S."/>
            <person name="Idnurm A."/>
            <person name="Muszewska A."/>
            <person name="Steczkiewicz K."/>
            <person name="Masonjones S."/>
            <person name="Liao H.L."/>
            <person name="Gajdeczka M.T."/>
            <person name="Anike F."/>
            <person name="Vuek A."/>
            <person name="Anishchenko I.M."/>
            <person name="Voigt K."/>
            <person name="de Hoog G.S."/>
            <person name="Smith M.E."/>
            <person name="Heitman J."/>
            <person name="Vilgalys R."/>
            <person name="Stajich J.E."/>
        </authorList>
    </citation>
    <scope>NUCLEOTIDE SEQUENCE [LARGE SCALE GENOMIC DNA]</scope>
    <source>
        <strain evidence="3 4">LSU 92-RS-03</strain>
    </source>
</reference>
<gene>
    <name evidence="3" type="ORF">CU098_004284</name>
</gene>
<dbReference type="EMBL" id="PJQM01005902">
    <property type="protein sequence ID" value="RCH80624.1"/>
    <property type="molecule type" value="Genomic_DNA"/>
</dbReference>
<organism evidence="3 4">
    <name type="scientific">Rhizopus stolonifer</name>
    <name type="common">Rhizopus nigricans</name>
    <dbReference type="NCBI Taxonomy" id="4846"/>
    <lineage>
        <taxon>Eukaryota</taxon>
        <taxon>Fungi</taxon>
        <taxon>Fungi incertae sedis</taxon>
        <taxon>Mucoromycota</taxon>
        <taxon>Mucoromycotina</taxon>
        <taxon>Mucoromycetes</taxon>
        <taxon>Mucorales</taxon>
        <taxon>Mucorineae</taxon>
        <taxon>Rhizopodaceae</taxon>
        <taxon>Rhizopus</taxon>
    </lineage>
</organism>
<protein>
    <submittedName>
        <fullName evidence="3">Uncharacterized protein</fullName>
    </submittedName>
</protein>
<evidence type="ECO:0000313" key="4">
    <source>
        <dbReference type="Proteomes" id="UP000253551"/>
    </source>
</evidence>
<feature type="compositionally biased region" description="Basic residues" evidence="1">
    <location>
        <begin position="349"/>
        <end position="361"/>
    </location>
</feature>
<feature type="transmembrane region" description="Helical" evidence="2">
    <location>
        <begin position="159"/>
        <end position="179"/>
    </location>
</feature>
<feature type="compositionally biased region" description="Polar residues" evidence="1">
    <location>
        <begin position="362"/>
        <end position="372"/>
    </location>
</feature>
<comment type="caution">
    <text evidence="3">The sequence shown here is derived from an EMBL/GenBank/DDBJ whole genome shotgun (WGS) entry which is preliminary data.</text>
</comment>
<keyword evidence="2" id="KW-0472">Membrane</keyword>
<sequence>MSLEKRKKSPYGPFVEQVFMPSLRLACLLFAVLAIGFASWLETNDSIQDCTFKNSMSFHQIQLYRNISSNVTTPDSVSFGLWKSCYFYALNCTCSPTNLRYQPDIQTLLETAATTHLAKPMSATDSSFDRIIPLVLATIACAIAFFIGFSWAKRRGKYLARRIVVGLLFITLVFVAYAFGSTYDHYYKSIISTCKDPTNTVLCARHKVGTEVILFGIALGCLFIGLLLYLLASGFIYKEEEPEHVTKFDVEEKMARFFRKKNNSKNKTMYSQQDELAAWHDASMFENESHEEDFWEEHSSANNSYDPLVYDNKKYHHRKHTKLSQSLLSLQQHQQSSLSPPPPIATSGHRSRTAKHTRRQINVRQESSTTFGGKQRRKSSGRPLSDLEPIYQQQPIRSANRTPTSPYPQNNDKPNQSSSSFCMTPFYVDNEADSPVSSGYFEQQPSSKRRLSHHQFSGQKVPVLSMPPVGMEHPLNKRIVTDKRIQTYLQKNGP</sequence>
<dbReference type="AlphaFoldDB" id="A0A367ISG0"/>
<evidence type="ECO:0000313" key="3">
    <source>
        <dbReference type="EMBL" id="RCH80624.1"/>
    </source>
</evidence>
<dbReference type="Gene3D" id="1.20.140.150">
    <property type="match status" value="1"/>
</dbReference>
<feature type="compositionally biased region" description="Low complexity" evidence="1">
    <location>
        <begin position="328"/>
        <end position="338"/>
    </location>
</feature>
<evidence type="ECO:0000256" key="2">
    <source>
        <dbReference type="SAM" id="Phobius"/>
    </source>
</evidence>
<keyword evidence="4" id="KW-1185">Reference proteome</keyword>
<feature type="transmembrane region" description="Helical" evidence="2">
    <location>
        <begin position="131"/>
        <end position="152"/>
    </location>
</feature>
<keyword evidence="2" id="KW-1133">Transmembrane helix</keyword>
<evidence type="ECO:0000256" key="1">
    <source>
        <dbReference type="SAM" id="MobiDB-lite"/>
    </source>
</evidence>
<feature type="region of interest" description="Disordered" evidence="1">
    <location>
        <begin position="328"/>
        <end position="423"/>
    </location>
</feature>
<feature type="transmembrane region" description="Helical" evidence="2">
    <location>
        <begin position="212"/>
        <end position="237"/>
    </location>
</feature>
<accession>A0A367ISG0</accession>
<dbReference type="OrthoDB" id="2262162at2759"/>
<feature type="compositionally biased region" description="Polar residues" evidence="1">
    <location>
        <begin position="391"/>
        <end position="422"/>
    </location>
</feature>